<proteinExistence type="predicted"/>
<reference evidence="3" key="1">
    <citation type="submission" date="2025-08" db="UniProtKB">
        <authorList>
            <consortium name="RefSeq"/>
        </authorList>
    </citation>
    <scope>IDENTIFICATION</scope>
    <source>
        <tissue evidence="3">Muscle</tissue>
    </source>
</reference>
<evidence type="ECO:0000313" key="3">
    <source>
        <dbReference type="RefSeq" id="XP_022236477.1"/>
    </source>
</evidence>
<dbReference type="Pfam" id="PF21049">
    <property type="entry name" value="CFA69_ARM_rpt"/>
    <property type="match status" value="1"/>
</dbReference>
<name>A0ABM1RYM2_LIMPO</name>
<dbReference type="InterPro" id="IPR048733">
    <property type="entry name" value="CFA69_ARM_dom"/>
</dbReference>
<protein>
    <submittedName>
        <fullName evidence="3">Uncharacterized protein LOC111084002</fullName>
    </submittedName>
</protein>
<gene>
    <name evidence="3" type="primary">LOC111084002</name>
</gene>
<accession>A0ABM1RYM2</accession>
<organism evidence="2 3">
    <name type="scientific">Limulus polyphemus</name>
    <name type="common">Atlantic horseshoe crab</name>
    <dbReference type="NCBI Taxonomy" id="6850"/>
    <lineage>
        <taxon>Eukaryota</taxon>
        <taxon>Metazoa</taxon>
        <taxon>Ecdysozoa</taxon>
        <taxon>Arthropoda</taxon>
        <taxon>Chelicerata</taxon>
        <taxon>Merostomata</taxon>
        <taxon>Xiphosura</taxon>
        <taxon>Limulidae</taxon>
        <taxon>Limulus</taxon>
    </lineage>
</organism>
<keyword evidence="2" id="KW-1185">Reference proteome</keyword>
<evidence type="ECO:0000259" key="1">
    <source>
        <dbReference type="Pfam" id="PF21049"/>
    </source>
</evidence>
<dbReference type="GeneID" id="111084002"/>
<dbReference type="RefSeq" id="XP_022236477.1">
    <property type="nucleotide sequence ID" value="XM_022380769.1"/>
</dbReference>
<sequence>MMDHLLECCETDSQQNWEGWKTVSADFVFTAIEESNLPNDLFKSLLHQGESAFIDQAIILEQCLASDIVCQKIIAQQAVHEICVALSMKITSQRCQVHCTEILWILLSSRCCQEVREQLCTPYCLSKLH</sequence>
<evidence type="ECO:0000313" key="2">
    <source>
        <dbReference type="Proteomes" id="UP000694941"/>
    </source>
</evidence>
<dbReference type="Proteomes" id="UP000694941">
    <property type="component" value="Unplaced"/>
</dbReference>
<feature type="domain" description="Cilia- and flagella-associated protein 69 ARM repeats" evidence="1">
    <location>
        <begin position="9"/>
        <end position="128"/>
    </location>
</feature>